<accession>A0A1M7KP16</accession>
<dbReference type="Gene3D" id="3.30.70.100">
    <property type="match status" value="1"/>
</dbReference>
<evidence type="ECO:0000313" key="1">
    <source>
        <dbReference type="EMBL" id="SHM67169.1"/>
    </source>
</evidence>
<keyword evidence="2" id="KW-1185">Reference proteome</keyword>
<dbReference type="RefSeq" id="WP_073252198.1">
    <property type="nucleotide sequence ID" value="NZ_FRCS01000001.1"/>
</dbReference>
<gene>
    <name evidence="1" type="ORF">SAMN05443668_1011208</name>
</gene>
<dbReference type="SUPFAM" id="SSF54909">
    <property type="entry name" value="Dimeric alpha+beta barrel"/>
    <property type="match status" value="1"/>
</dbReference>
<evidence type="ECO:0008006" key="3">
    <source>
        <dbReference type="Google" id="ProtNLM"/>
    </source>
</evidence>
<dbReference type="OrthoDB" id="3481501at2"/>
<sequence length="109" mass="12043">MAKTLLLAWSSPASAEVEAELNQWYEGSHIPELRAAIPSITVAHRYKLHPAPDADPAPTRYLTVYELDEDDVDAAAAALNAAIGSGRMTFTQTINMTEHPPVLEWYEHL</sequence>
<dbReference type="STRING" id="134849.SAMN05443668_1011208"/>
<dbReference type="InterPro" id="IPR011008">
    <property type="entry name" value="Dimeric_a/b-barrel"/>
</dbReference>
<evidence type="ECO:0000313" key="2">
    <source>
        <dbReference type="Proteomes" id="UP000184440"/>
    </source>
</evidence>
<reference evidence="1 2" key="1">
    <citation type="submission" date="2016-11" db="EMBL/GenBank/DDBJ databases">
        <authorList>
            <person name="Jaros S."/>
            <person name="Januszkiewicz K."/>
            <person name="Wedrychowicz H."/>
        </authorList>
    </citation>
    <scope>NUCLEOTIDE SEQUENCE [LARGE SCALE GENOMIC DNA]</scope>
    <source>
        <strain evidence="1 2">DSM 46144</strain>
    </source>
</reference>
<proteinExistence type="predicted"/>
<organism evidence="1 2">
    <name type="scientific">Cryptosporangium aurantiacum</name>
    <dbReference type="NCBI Taxonomy" id="134849"/>
    <lineage>
        <taxon>Bacteria</taxon>
        <taxon>Bacillati</taxon>
        <taxon>Actinomycetota</taxon>
        <taxon>Actinomycetes</taxon>
        <taxon>Cryptosporangiales</taxon>
        <taxon>Cryptosporangiaceae</taxon>
        <taxon>Cryptosporangium</taxon>
    </lineage>
</organism>
<dbReference type="EMBL" id="FRCS01000001">
    <property type="protein sequence ID" value="SHM67169.1"/>
    <property type="molecule type" value="Genomic_DNA"/>
</dbReference>
<name>A0A1M7KP16_9ACTN</name>
<dbReference type="AlphaFoldDB" id="A0A1M7KP16"/>
<dbReference type="Proteomes" id="UP000184440">
    <property type="component" value="Unassembled WGS sequence"/>
</dbReference>
<protein>
    <recommendedName>
        <fullName evidence="3">EthD domain-containing protein</fullName>
    </recommendedName>
</protein>